<evidence type="ECO:0000313" key="2">
    <source>
        <dbReference type="EMBL" id="MED1205323.1"/>
    </source>
</evidence>
<reference evidence="2 3" key="1">
    <citation type="submission" date="2023-03" db="EMBL/GenBank/DDBJ databases">
        <title>Bacillus Genome Sequencing.</title>
        <authorList>
            <person name="Dunlap C."/>
        </authorList>
    </citation>
    <scope>NUCLEOTIDE SEQUENCE [LARGE SCALE GENOMIC DNA]</scope>
    <source>
        <strain evidence="2 3">B-23453</strain>
    </source>
</reference>
<dbReference type="NCBIfam" id="NF009840">
    <property type="entry name" value="PRK13315.1"/>
    <property type="match status" value="1"/>
</dbReference>
<organism evidence="2 3">
    <name type="scientific">Heyndrickxia acidicola</name>
    <dbReference type="NCBI Taxonomy" id="209389"/>
    <lineage>
        <taxon>Bacteria</taxon>
        <taxon>Bacillati</taxon>
        <taxon>Bacillota</taxon>
        <taxon>Bacilli</taxon>
        <taxon>Bacillales</taxon>
        <taxon>Bacillaceae</taxon>
        <taxon>Heyndrickxia</taxon>
    </lineage>
</organism>
<accession>A0ABU6MLS6</accession>
<name>A0ABU6MLS6_9BACI</name>
<dbReference type="InterPro" id="IPR050404">
    <property type="entry name" value="Heme-degrading_MO"/>
</dbReference>
<dbReference type="InterPro" id="IPR007138">
    <property type="entry name" value="ABM_dom"/>
</dbReference>
<dbReference type="Proteomes" id="UP001341444">
    <property type="component" value="Unassembled WGS sequence"/>
</dbReference>
<dbReference type="PANTHER" id="PTHR34474:SF4">
    <property type="entry name" value="HEME OXYGENASE (STAPHYLOBILIN-PRODUCING) 1"/>
    <property type="match status" value="1"/>
</dbReference>
<keyword evidence="3" id="KW-1185">Reference proteome</keyword>
<evidence type="ECO:0000259" key="1">
    <source>
        <dbReference type="PROSITE" id="PS51725"/>
    </source>
</evidence>
<dbReference type="RefSeq" id="WP_066269341.1">
    <property type="nucleotide sequence ID" value="NZ_JARMAB010000031.1"/>
</dbReference>
<proteinExistence type="predicted"/>
<dbReference type="SUPFAM" id="SSF54909">
    <property type="entry name" value="Dimeric alpha+beta barrel"/>
    <property type="match status" value="1"/>
</dbReference>
<feature type="domain" description="ABM" evidence="1">
    <location>
        <begin position="2"/>
        <end position="93"/>
    </location>
</feature>
<protein>
    <submittedName>
        <fullName evidence="2">Heme oxygenase</fullName>
    </submittedName>
</protein>
<gene>
    <name evidence="2" type="ORF">P4T90_19930</name>
</gene>
<dbReference type="EMBL" id="JARMAB010000031">
    <property type="protein sequence ID" value="MED1205323.1"/>
    <property type="molecule type" value="Genomic_DNA"/>
</dbReference>
<evidence type="ECO:0000313" key="3">
    <source>
        <dbReference type="Proteomes" id="UP001341444"/>
    </source>
</evidence>
<dbReference type="PROSITE" id="PS51725">
    <property type="entry name" value="ABM"/>
    <property type="match status" value="1"/>
</dbReference>
<dbReference type="Pfam" id="PF03992">
    <property type="entry name" value="ABM"/>
    <property type="match status" value="1"/>
</dbReference>
<sequence>MIIVTNRMKTKLGFAEKMAPAFTKPGALQEMKGFVKVEVLITQNLSEHDELNVNVYWDSLEDFSQWKNSDAFKQAHKGSNSSGGESPILESKIIISKLASSLEAK</sequence>
<dbReference type="PANTHER" id="PTHR34474">
    <property type="entry name" value="SIGNAL TRANSDUCTION PROTEIN TRAP"/>
    <property type="match status" value="1"/>
</dbReference>
<dbReference type="InterPro" id="IPR011008">
    <property type="entry name" value="Dimeric_a/b-barrel"/>
</dbReference>
<comment type="caution">
    <text evidence="2">The sequence shown here is derived from an EMBL/GenBank/DDBJ whole genome shotgun (WGS) entry which is preliminary data.</text>
</comment>
<dbReference type="Gene3D" id="3.30.70.100">
    <property type="match status" value="1"/>
</dbReference>